<evidence type="ECO:0000313" key="2">
    <source>
        <dbReference type="Proteomes" id="UP000696485"/>
    </source>
</evidence>
<dbReference type="Proteomes" id="UP000696485">
    <property type="component" value="Unassembled WGS sequence"/>
</dbReference>
<name>A0A9P5VJ44_9FUNG</name>
<reference evidence="1" key="1">
    <citation type="journal article" date="2020" name="Fungal Divers.">
        <title>Resolving the Mortierellaceae phylogeny through synthesis of multi-gene phylogenetics and phylogenomics.</title>
        <authorList>
            <person name="Vandepol N."/>
            <person name="Liber J."/>
            <person name="Desiro A."/>
            <person name="Na H."/>
            <person name="Kennedy M."/>
            <person name="Barry K."/>
            <person name="Grigoriev I.V."/>
            <person name="Miller A.N."/>
            <person name="O'Donnell K."/>
            <person name="Stajich J.E."/>
            <person name="Bonito G."/>
        </authorList>
    </citation>
    <scope>NUCLEOTIDE SEQUENCE</scope>
    <source>
        <strain evidence="1">NVP1</strain>
    </source>
</reference>
<evidence type="ECO:0000313" key="1">
    <source>
        <dbReference type="EMBL" id="KAF9326718.1"/>
    </source>
</evidence>
<keyword evidence="2" id="KW-1185">Reference proteome</keyword>
<organism evidence="1 2">
    <name type="scientific">Podila minutissima</name>
    <dbReference type="NCBI Taxonomy" id="64525"/>
    <lineage>
        <taxon>Eukaryota</taxon>
        <taxon>Fungi</taxon>
        <taxon>Fungi incertae sedis</taxon>
        <taxon>Mucoromycota</taxon>
        <taxon>Mortierellomycotina</taxon>
        <taxon>Mortierellomycetes</taxon>
        <taxon>Mortierellales</taxon>
        <taxon>Mortierellaceae</taxon>
        <taxon>Podila</taxon>
    </lineage>
</organism>
<sequence length="269" mass="27956">MMDLSTADPWSPLASSNGISVSILKIPGISLPLASGRVSLTIADNDHDIAHLDTHLPVVSMIGGTVKTTFAPTPATIPPKSREAFSNLMAALVGLDTKSLTLKGTVDITFSLGFLLGQRTLSGVGFEMLHVFKGLNGMPDVNFISLIDNTADAANMKQIISFKINIKSSANISLKLGDFIMNAAGPAGPVGIVTLKAHTLEHGDNIVNAVMVVNLSLASAVDFMASLDTADTPLALTGFAGSTPNVAMAAANEAFRFSVVIPRKFGVPA</sequence>
<gene>
    <name evidence="1" type="ORF">BG006_009885</name>
</gene>
<proteinExistence type="predicted"/>
<accession>A0A9P5VJ44</accession>
<comment type="caution">
    <text evidence="1">The sequence shown here is derived from an EMBL/GenBank/DDBJ whole genome shotgun (WGS) entry which is preliminary data.</text>
</comment>
<dbReference type="EMBL" id="JAAAUY010000744">
    <property type="protein sequence ID" value="KAF9326718.1"/>
    <property type="molecule type" value="Genomic_DNA"/>
</dbReference>
<protein>
    <submittedName>
        <fullName evidence="1">Uncharacterized protein</fullName>
    </submittedName>
</protein>
<dbReference type="AlphaFoldDB" id="A0A9P5VJ44"/>